<reference evidence="1 2" key="1">
    <citation type="journal article" date="2014" name="Genome Announc.">
        <title>Draft Genome Sequence of the Iron-Oxidizing, Acidophilic, and Halotolerant 'Thiobacillus prosperus' Type Strain DSM 5130.</title>
        <authorList>
            <person name="Ossandon F.J."/>
            <person name="Cardenas J.P."/>
            <person name="Corbett M."/>
            <person name="Quatrini R."/>
            <person name="Holmes D.S."/>
            <person name="Watkin E."/>
        </authorList>
    </citation>
    <scope>NUCLEOTIDE SEQUENCE [LARGE SCALE GENOMIC DNA]</scope>
    <source>
        <strain evidence="1 2">DSM 5130</strain>
    </source>
</reference>
<evidence type="ECO:0000313" key="1">
    <source>
        <dbReference type="EMBL" id="OBS10080.1"/>
    </source>
</evidence>
<gene>
    <name evidence="1" type="ORF">Thpro_021130</name>
</gene>
<dbReference type="Proteomes" id="UP000029273">
    <property type="component" value="Unassembled WGS sequence"/>
</dbReference>
<proteinExistence type="predicted"/>
<organism evidence="1 2">
    <name type="scientific">Acidihalobacter prosperus</name>
    <dbReference type="NCBI Taxonomy" id="160660"/>
    <lineage>
        <taxon>Bacteria</taxon>
        <taxon>Pseudomonadati</taxon>
        <taxon>Pseudomonadota</taxon>
        <taxon>Gammaproteobacteria</taxon>
        <taxon>Chromatiales</taxon>
        <taxon>Ectothiorhodospiraceae</taxon>
        <taxon>Acidihalobacter</taxon>
    </lineage>
</organism>
<dbReference type="EMBL" id="JQSG02000002">
    <property type="protein sequence ID" value="OBS10080.1"/>
    <property type="molecule type" value="Genomic_DNA"/>
</dbReference>
<keyword evidence="2" id="KW-1185">Reference proteome</keyword>
<comment type="caution">
    <text evidence="1">The sequence shown here is derived from an EMBL/GenBank/DDBJ whole genome shotgun (WGS) entry which is preliminary data.</text>
</comment>
<evidence type="ECO:0000313" key="2">
    <source>
        <dbReference type="Proteomes" id="UP000029273"/>
    </source>
</evidence>
<dbReference type="AlphaFoldDB" id="A0A1A6C6C1"/>
<sequence length="40" mass="4334">MRAHAPQRSAGIAVAGRAAFARAAKIRRIVLAIIRETYCP</sequence>
<accession>A0A1A6C6C1</accession>
<name>A0A1A6C6C1_9GAMM</name>
<protein>
    <submittedName>
        <fullName evidence="1">Uncharacterized protein</fullName>
    </submittedName>
</protein>